<evidence type="ECO:0000313" key="8">
    <source>
        <dbReference type="WBParaSite" id="ACRNAN_scaffold2726.g32411.t2"/>
    </source>
</evidence>
<dbReference type="PANTHER" id="PTHR10663:SF388">
    <property type="entry name" value="GOLGI-SPECIFIC BREFELDIN A-RESISTANCE GUANINE NUCLEOTIDE EXCHANGE FACTOR 1"/>
    <property type="match status" value="1"/>
</dbReference>
<dbReference type="SMART" id="SM00222">
    <property type="entry name" value="Sec7"/>
    <property type="match status" value="1"/>
</dbReference>
<dbReference type="CDD" id="cd00171">
    <property type="entry name" value="Sec7"/>
    <property type="match status" value="1"/>
</dbReference>
<dbReference type="Pfam" id="PF01369">
    <property type="entry name" value="Sec7"/>
    <property type="match status" value="1"/>
</dbReference>
<evidence type="ECO:0000256" key="4">
    <source>
        <dbReference type="ARBA" id="ARBA00023034"/>
    </source>
</evidence>
<evidence type="ECO:0000256" key="5">
    <source>
        <dbReference type="SAM" id="MobiDB-lite"/>
    </source>
</evidence>
<feature type="region of interest" description="Disordered" evidence="5">
    <location>
        <begin position="236"/>
        <end position="259"/>
    </location>
</feature>
<evidence type="ECO:0000256" key="3">
    <source>
        <dbReference type="ARBA" id="ARBA00022448"/>
    </source>
</evidence>
<dbReference type="Gene3D" id="1.10.1000.11">
    <property type="entry name" value="Arf Nucleotide-binding Site Opener,domain 2"/>
    <property type="match status" value="1"/>
</dbReference>
<reference evidence="8" key="1">
    <citation type="submission" date="2022-11" db="UniProtKB">
        <authorList>
            <consortium name="WormBaseParasite"/>
        </authorList>
    </citation>
    <scope>IDENTIFICATION</scope>
</reference>
<dbReference type="GO" id="GO:0016197">
    <property type="term" value="P:endosomal transport"/>
    <property type="evidence" value="ECO:0007669"/>
    <property type="project" value="UniProtKB-ARBA"/>
</dbReference>
<accession>A0A914DHM8</accession>
<keyword evidence="3" id="KW-0813">Transport</keyword>
<evidence type="ECO:0000256" key="1">
    <source>
        <dbReference type="ARBA" id="ARBA00004222"/>
    </source>
</evidence>
<dbReference type="InterPro" id="IPR032691">
    <property type="entry name" value="Mon2/Sec7/BIG1-like_HUS"/>
</dbReference>
<dbReference type="SUPFAM" id="SSF48425">
    <property type="entry name" value="Sec7 domain"/>
    <property type="match status" value="1"/>
</dbReference>
<dbReference type="InterPro" id="IPR016024">
    <property type="entry name" value="ARM-type_fold"/>
</dbReference>
<dbReference type="Gene3D" id="1.10.220.20">
    <property type="match status" value="1"/>
</dbReference>
<feature type="region of interest" description="Disordered" evidence="5">
    <location>
        <begin position="1322"/>
        <end position="1341"/>
    </location>
</feature>
<evidence type="ECO:0000256" key="2">
    <source>
        <dbReference type="ARBA" id="ARBA00004399"/>
    </source>
</evidence>
<feature type="region of interest" description="Disordered" evidence="5">
    <location>
        <begin position="1959"/>
        <end position="1992"/>
    </location>
</feature>
<name>A0A914DHM8_9BILA</name>
<dbReference type="WBParaSite" id="ACRNAN_scaffold2726.g32411.t2">
    <property type="protein sequence ID" value="ACRNAN_scaffold2726.g32411.t2"/>
    <property type="gene ID" value="ACRNAN_scaffold2726.g32411"/>
</dbReference>
<dbReference type="GO" id="GO:0005793">
    <property type="term" value="C:endoplasmic reticulum-Golgi intermediate compartment"/>
    <property type="evidence" value="ECO:0007669"/>
    <property type="project" value="UniProtKB-SubCell"/>
</dbReference>
<dbReference type="Pfam" id="PF23325">
    <property type="entry name" value="TPR_28"/>
    <property type="match status" value="1"/>
</dbReference>
<keyword evidence="7" id="KW-1185">Reference proteome</keyword>
<dbReference type="GO" id="GO:0005794">
    <property type="term" value="C:Golgi apparatus"/>
    <property type="evidence" value="ECO:0007669"/>
    <property type="project" value="UniProtKB-SubCell"/>
</dbReference>
<feature type="domain" description="SEC7" evidence="6">
    <location>
        <begin position="614"/>
        <end position="804"/>
    </location>
</feature>
<dbReference type="Pfam" id="PF12783">
    <property type="entry name" value="Sec7-like_HUS"/>
    <property type="match status" value="1"/>
</dbReference>
<keyword evidence="4" id="KW-0333">Golgi apparatus</keyword>
<feature type="compositionally biased region" description="Polar residues" evidence="5">
    <location>
        <begin position="1412"/>
        <end position="1427"/>
    </location>
</feature>
<feature type="region of interest" description="Disordered" evidence="5">
    <location>
        <begin position="1409"/>
        <end position="1459"/>
    </location>
</feature>
<sequence>MMVNGLYVVQGEANAVVALLKKAHRGWNYQALHPSISDDNDPLVRNFSDLRDVLNSVTDLSEMNPDTFVSPFLDVIKSDVTNGPVTARSMSAVKKFIDYDLLGSNGIRVSNAVENIANAVTKARFVGADAGSDECVLLEILKLLRTLLLAPCGRFLSNESVCEMMQSCFRISFESTLSELLRKVAESTLADMTQLLFTRLPTFKQDIRHPYIRKLIMKTHGEGGRRKRRYYHRKLKVSETDRTESPIENQVVPSQDMPKDMQEENLTIQSESNVDQHEVEEKTADNGEKVVEEKNDMPIPSPPPPASGQDLDEGEMPDNENSSSDDEGEESSKNRRISNRRSSTRKDSIASDQSFLAEPAFETVPTSTNTQHIPYGIPCTRELLRFLIALSNPLDRANTEPMILMALNLLTVALEAGADYLANYPLLLPLIKNEFCRSLLQLLDTEKLPIFAAANRVCFLLFEALRTNLKFQLESYFLKLKSIVTSDITKVIYEQKEMALESIVQLWRIPGLITELYLNYDCNLYCSNLFEDLTKLLKENAFPVAGLFSTHILSLDALLTVVETIESNYINRQTGALAITQHENEPETAEISQTINQVRSNRIPVSETVLDRAEIINRKKQKRIITEGTDIFNQHPSKGIEFLREKGILKTPLDPDDMVSWLRGNPRLDKKRIADYICSRKNAQVLNAFVKSFPFENTRLDEALRMFLETFRLPGEAAEISMVMQHFSEHWYKANNEPFNHVDAAFTLAYAVIMLNTDQHNPQVRRNQPPMTVDCFKRNLSGTNGGEHFNQEMLEQIYYAIKNDEIVMPAEQTGIVKENYLWKVLLRRGETNEGSFLHAPIGWNDHDLFAIIWGSTTAALSFVFDKSDDDAILTKALNGYRKCAAIAAYYGMSDVFDNLIIHLCKFSTLMTSNEESTEQLQSPRASPSGKHSTYQVPENIAFAFAENKKAQMAAKAMFQLVHSHGDILREGWRYVFDCILHLFHAHLLPKSMIEVEDFVNSTGAISIQRQYNKTKAETKESGLLSWLGLGSSVTDFSTPRRPTTEQEQLRKIALTVIADCHPEQIVTDAKYLTSSALAELINSIVQASTNVYVQNENPTVPSTTHEEQVKKLSEMNEDAIILFLELMISISLENKDRLSLIWPVVKRHLQWLLSEFGKNPSIVERAVIGLLRVANRTLFRVKDDIAEEILHSLSLLLKLRPPALFLFSRQIAYGLHALLRVNAANIHHKEHWTILFTLLEAVGAASYPDDGAEHHMHNKPIISTRNAQSDVELEGQRVIETISDRGYTSDDPTGYRFHTSSFSMSERAGSTRTSNEWIHLDTKETSPTEPAPTTESSVPFPRSRVFDRGTIVLNANISRHDPAAFLKVSEIIYFLARDAAHITPENFESCVKCIRSMVEASLDGGRNAVAPFNNTENMQSQDGQRNVKNAPKTAKSKRPELSISGKGSETGEHELSEAEQKQKQLSEYYNRVASQLIDLCSTLYAKAPSIYREWAENNPEIDSSCTALWHICWRPLLQAIARIGCDCRRQVRHQALHTLERAFLIPELNEISEKEWENCFAEVLLPLLAKLLENISPMDPLGLEETRVRAMRLVSKIMLNHLTPLSSLSNFAELFARILDLMKRYLQTERKTDLLPEAIPECLKNMILVMDNSGLFASIPGLHQTTTTCLATFLPSLIQEVMPLQTTLPTESAHQPDAIKSSSIDYVQIGKPLDIDAIKNLNIKPDETTQTSVGETSNISNQVPPTEPKIEHVDLTEIVVHSSLANITQVAYNVSHPISTSANQGTQEPCSPTHLSYTQTSVYTSTQQNALSTSQSSADSFTIIPNAYETPSNYMQHSLPPSYNAPTFANPTYYPTIPQQQAPSEAPPSQNTITQQGHTYSYQYPPIPNVYAPPQQYPLPHPTFVENPLLVSSNLNSIPAVHAQTILASSPPLMNQHPIRHSATSAFAPIVSSQQYAPTGGAVPTTLPPNNGNQASHFPAPDQHSSLFYPRS</sequence>
<protein>
    <submittedName>
        <fullName evidence="8">SEC7 domain-containing protein</fullName>
    </submittedName>
</protein>
<feature type="compositionally biased region" description="Polar residues" evidence="5">
    <location>
        <begin position="1728"/>
        <end position="1744"/>
    </location>
</feature>
<dbReference type="PROSITE" id="PS50190">
    <property type="entry name" value="SEC7"/>
    <property type="match status" value="1"/>
</dbReference>
<feature type="compositionally biased region" description="Basic and acidic residues" evidence="5">
    <location>
        <begin position="1449"/>
        <end position="1459"/>
    </location>
</feature>
<dbReference type="InterPro" id="IPR035999">
    <property type="entry name" value="Sec7_dom_sf"/>
</dbReference>
<dbReference type="GO" id="GO:0010256">
    <property type="term" value="P:endomembrane system organization"/>
    <property type="evidence" value="ECO:0007669"/>
    <property type="project" value="UniProtKB-ARBA"/>
</dbReference>
<feature type="compositionally biased region" description="Basic and acidic residues" evidence="5">
    <location>
        <begin position="236"/>
        <end position="245"/>
    </location>
</feature>
<evidence type="ECO:0000313" key="7">
    <source>
        <dbReference type="Proteomes" id="UP000887540"/>
    </source>
</evidence>
<feature type="compositionally biased region" description="Acidic residues" evidence="5">
    <location>
        <begin position="310"/>
        <end position="329"/>
    </location>
</feature>
<feature type="region of interest" description="Disordered" evidence="5">
    <location>
        <begin position="1728"/>
        <end position="1747"/>
    </location>
</feature>
<dbReference type="InterPro" id="IPR023394">
    <property type="entry name" value="Sec7_C_sf"/>
</dbReference>
<dbReference type="InterPro" id="IPR056604">
    <property type="entry name" value="GBF1-like_TPR"/>
</dbReference>
<feature type="compositionally biased region" description="Basic residues" evidence="5">
    <location>
        <begin position="334"/>
        <end position="343"/>
    </location>
</feature>
<feature type="region of interest" description="Disordered" evidence="5">
    <location>
        <begin position="293"/>
        <end position="353"/>
    </location>
</feature>
<organism evidence="7 8">
    <name type="scientific">Acrobeloides nanus</name>
    <dbReference type="NCBI Taxonomy" id="290746"/>
    <lineage>
        <taxon>Eukaryota</taxon>
        <taxon>Metazoa</taxon>
        <taxon>Ecdysozoa</taxon>
        <taxon>Nematoda</taxon>
        <taxon>Chromadorea</taxon>
        <taxon>Rhabditida</taxon>
        <taxon>Tylenchina</taxon>
        <taxon>Cephalobomorpha</taxon>
        <taxon>Cephaloboidea</taxon>
        <taxon>Cephalobidae</taxon>
        <taxon>Acrobeloides</taxon>
    </lineage>
</organism>
<dbReference type="Proteomes" id="UP000887540">
    <property type="component" value="Unplaced"/>
</dbReference>
<dbReference type="PANTHER" id="PTHR10663">
    <property type="entry name" value="GUANYL-NUCLEOTIDE EXCHANGE FACTOR"/>
    <property type="match status" value="1"/>
</dbReference>
<dbReference type="GO" id="GO:0005085">
    <property type="term" value="F:guanyl-nucleotide exchange factor activity"/>
    <property type="evidence" value="ECO:0007669"/>
    <property type="project" value="InterPro"/>
</dbReference>
<comment type="subcellular location">
    <subcellularLocation>
        <location evidence="2">Endoplasmic reticulum-Golgi intermediate compartment</location>
    </subcellularLocation>
    <subcellularLocation>
        <location evidence="1">Golgi apparatus</location>
        <location evidence="1">cis-Golgi network</location>
    </subcellularLocation>
</comment>
<proteinExistence type="predicted"/>
<dbReference type="SUPFAM" id="SSF48371">
    <property type="entry name" value="ARM repeat"/>
    <property type="match status" value="1"/>
</dbReference>
<dbReference type="FunFam" id="1.10.1000.11:FF:000007">
    <property type="entry name" value="Golgi-specific brefeldin A-resistance guanine nucleotide exchange factor 1"/>
    <property type="match status" value="1"/>
</dbReference>
<dbReference type="GO" id="GO:0032012">
    <property type="term" value="P:regulation of ARF protein signal transduction"/>
    <property type="evidence" value="ECO:0007669"/>
    <property type="project" value="InterPro"/>
</dbReference>
<evidence type="ECO:0000259" key="6">
    <source>
        <dbReference type="PROSITE" id="PS50190"/>
    </source>
</evidence>
<feature type="compositionally biased region" description="Low complexity" evidence="5">
    <location>
        <begin position="1327"/>
        <end position="1337"/>
    </location>
</feature>
<dbReference type="InterPro" id="IPR000904">
    <property type="entry name" value="Sec7_dom"/>
</dbReference>